<dbReference type="AlphaFoldDB" id="A0A0N5BAM0"/>
<dbReference type="InterPro" id="IPR036938">
    <property type="entry name" value="PAP2/HPO_sf"/>
</dbReference>
<dbReference type="Gene3D" id="1.20.144.10">
    <property type="entry name" value="Phosphatidic acid phosphatase type 2/haloperoxidase"/>
    <property type="match status" value="1"/>
</dbReference>
<evidence type="ECO:0000256" key="1">
    <source>
        <dbReference type="ARBA" id="ARBA00004141"/>
    </source>
</evidence>
<dbReference type="GO" id="GO:0008195">
    <property type="term" value="F:phosphatidate phosphatase activity"/>
    <property type="evidence" value="ECO:0007669"/>
    <property type="project" value="TreeGrafter"/>
</dbReference>
<sequence>MRHKKKTLMVVEISIKNIIIDILLFLTLTSVYWFFSLFVRPTRTGFFCNDQTIRYPYIEESYTVFFLFIVGTSTTLIILSVTEVFRSLARRTEGNLRCNKYTFHSTYIPNFLVNFYYYFGWYLVGITSNMVFMEITKLVIGRKRPFFMDVCKPSVGYTSCESKFDYITSYDCLGDDKELIKVVEMSFFSGHASYSFFVATFLCIYLQVRFLKQNNLKLFIYLMQFVLVSYASVISYSRVTEHWHHWSDVLIGMIVGSSFAYIIIFKVAEISSNDLKEEDDGFQKSFMQSNGNYKDK</sequence>
<feature type="transmembrane region" description="Helical" evidence="6">
    <location>
        <begin position="106"/>
        <end position="124"/>
    </location>
</feature>
<evidence type="ECO:0000313" key="8">
    <source>
        <dbReference type="Proteomes" id="UP000046392"/>
    </source>
</evidence>
<dbReference type="GO" id="GO:0007165">
    <property type="term" value="P:signal transduction"/>
    <property type="evidence" value="ECO:0007669"/>
    <property type="project" value="TreeGrafter"/>
</dbReference>
<keyword evidence="4 6" id="KW-1133">Transmembrane helix</keyword>
<feature type="transmembrane region" description="Helical" evidence="6">
    <location>
        <begin position="187"/>
        <end position="206"/>
    </location>
</feature>
<dbReference type="STRING" id="174720.A0A0N5BAM0"/>
<comment type="similarity">
    <text evidence="2">Belongs to the PA-phosphatase related phosphoesterase family.</text>
</comment>
<dbReference type="SUPFAM" id="SSF48317">
    <property type="entry name" value="Acid phosphatase/Vanadium-dependent haloperoxidase"/>
    <property type="match status" value="1"/>
</dbReference>
<dbReference type="GO" id="GO:0005886">
    <property type="term" value="C:plasma membrane"/>
    <property type="evidence" value="ECO:0007669"/>
    <property type="project" value="TreeGrafter"/>
</dbReference>
<dbReference type="PANTHER" id="PTHR10165:SF103">
    <property type="entry name" value="PHOSPHOLIPID PHOSPHATASE HOMOLOG 1.2 HOMOLOG"/>
    <property type="match status" value="1"/>
</dbReference>
<evidence type="ECO:0000256" key="2">
    <source>
        <dbReference type="ARBA" id="ARBA00008816"/>
    </source>
</evidence>
<dbReference type="Pfam" id="PF01569">
    <property type="entry name" value="PAP2"/>
    <property type="match status" value="1"/>
</dbReference>
<proteinExistence type="inferred from homology"/>
<evidence type="ECO:0000313" key="9">
    <source>
        <dbReference type="WBParaSite" id="SPAL_0000308700.1"/>
    </source>
</evidence>
<keyword evidence="3 6" id="KW-0812">Transmembrane</keyword>
<accession>A0A0N5BAM0</accession>
<feature type="domain" description="Phosphatidic acid phosphatase type 2/haloperoxidase" evidence="7">
    <location>
        <begin position="119"/>
        <end position="264"/>
    </location>
</feature>
<dbReference type="PANTHER" id="PTHR10165">
    <property type="entry name" value="LIPID PHOSPHATE PHOSPHATASE"/>
    <property type="match status" value="1"/>
</dbReference>
<name>A0A0N5BAM0_STREA</name>
<evidence type="ECO:0000256" key="5">
    <source>
        <dbReference type="ARBA" id="ARBA00023136"/>
    </source>
</evidence>
<organism evidence="8 9">
    <name type="scientific">Strongyloides papillosus</name>
    <name type="common">Intestinal threadworm</name>
    <dbReference type="NCBI Taxonomy" id="174720"/>
    <lineage>
        <taxon>Eukaryota</taxon>
        <taxon>Metazoa</taxon>
        <taxon>Ecdysozoa</taxon>
        <taxon>Nematoda</taxon>
        <taxon>Chromadorea</taxon>
        <taxon>Rhabditida</taxon>
        <taxon>Tylenchina</taxon>
        <taxon>Panagrolaimomorpha</taxon>
        <taxon>Strongyloidoidea</taxon>
        <taxon>Strongyloididae</taxon>
        <taxon>Strongyloides</taxon>
    </lineage>
</organism>
<dbReference type="GO" id="GO:0006644">
    <property type="term" value="P:phospholipid metabolic process"/>
    <property type="evidence" value="ECO:0007669"/>
    <property type="project" value="InterPro"/>
</dbReference>
<reference evidence="9" key="1">
    <citation type="submission" date="2017-02" db="UniProtKB">
        <authorList>
            <consortium name="WormBaseParasite"/>
        </authorList>
    </citation>
    <scope>IDENTIFICATION</scope>
</reference>
<feature type="transmembrane region" description="Helical" evidence="6">
    <location>
        <begin position="64"/>
        <end position="85"/>
    </location>
</feature>
<dbReference type="InterPro" id="IPR043216">
    <property type="entry name" value="PAP-like"/>
</dbReference>
<dbReference type="GO" id="GO:0046839">
    <property type="term" value="P:phospholipid dephosphorylation"/>
    <property type="evidence" value="ECO:0007669"/>
    <property type="project" value="TreeGrafter"/>
</dbReference>
<feature type="transmembrane region" description="Helical" evidence="6">
    <location>
        <begin position="218"/>
        <end position="237"/>
    </location>
</feature>
<dbReference type="Proteomes" id="UP000046392">
    <property type="component" value="Unplaced"/>
</dbReference>
<comment type="subcellular location">
    <subcellularLocation>
        <location evidence="1">Membrane</location>
        <topology evidence="1">Multi-pass membrane protein</topology>
    </subcellularLocation>
</comment>
<feature type="transmembrane region" description="Helical" evidence="6">
    <location>
        <begin position="249"/>
        <end position="268"/>
    </location>
</feature>
<dbReference type="InterPro" id="IPR000326">
    <property type="entry name" value="PAP2/HPO"/>
</dbReference>
<protein>
    <submittedName>
        <fullName evidence="9">AcidPPc domain-containing protein</fullName>
    </submittedName>
</protein>
<evidence type="ECO:0000259" key="7">
    <source>
        <dbReference type="SMART" id="SM00014"/>
    </source>
</evidence>
<evidence type="ECO:0000256" key="6">
    <source>
        <dbReference type="SAM" id="Phobius"/>
    </source>
</evidence>
<feature type="transmembrane region" description="Helical" evidence="6">
    <location>
        <begin position="20"/>
        <end position="39"/>
    </location>
</feature>
<keyword evidence="8" id="KW-1185">Reference proteome</keyword>
<evidence type="ECO:0000256" key="4">
    <source>
        <dbReference type="ARBA" id="ARBA00022989"/>
    </source>
</evidence>
<evidence type="ECO:0000256" key="3">
    <source>
        <dbReference type="ARBA" id="ARBA00022692"/>
    </source>
</evidence>
<dbReference type="SMART" id="SM00014">
    <property type="entry name" value="acidPPc"/>
    <property type="match status" value="1"/>
</dbReference>
<keyword evidence="5 6" id="KW-0472">Membrane</keyword>
<dbReference type="WBParaSite" id="SPAL_0000308700.1">
    <property type="protein sequence ID" value="SPAL_0000308700.1"/>
    <property type="gene ID" value="SPAL_0000308700"/>
</dbReference>